<evidence type="ECO:0000256" key="2">
    <source>
        <dbReference type="SAM" id="SignalP"/>
    </source>
</evidence>
<feature type="region of interest" description="Disordered" evidence="1">
    <location>
        <begin position="59"/>
        <end position="84"/>
    </location>
</feature>
<organism evidence="3 4">
    <name type="scientific">Caenorhabditis japonica</name>
    <dbReference type="NCBI Taxonomy" id="281687"/>
    <lineage>
        <taxon>Eukaryota</taxon>
        <taxon>Metazoa</taxon>
        <taxon>Ecdysozoa</taxon>
        <taxon>Nematoda</taxon>
        <taxon>Chromadorea</taxon>
        <taxon>Rhabditida</taxon>
        <taxon>Rhabditina</taxon>
        <taxon>Rhabditomorpha</taxon>
        <taxon>Rhabditoidea</taxon>
        <taxon>Rhabditidae</taxon>
        <taxon>Peloderinae</taxon>
        <taxon>Caenorhabditis</taxon>
    </lineage>
</organism>
<feature type="region of interest" description="Disordered" evidence="1">
    <location>
        <begin position="156"/>
        <end position="260"/>
    </location>
</feature>
<keyword evidence="2" id="KW-0732">Signal</keyword>
<reference evidence="4" key="1">
    <citation type="submission" date="2010-08" db="EMBL/GenBank/DDBJ databases">
        <authorList>
            <consortium name="Caenorhabditis japonica Sequencing Consortium"/>
            <person name="Wilson R.K."/>
        </authorList>
    </citation>
    <scope>NUCLEOTIDE SEQUENCE [LARGE SCALE GENOMIC DNA]</scope>
    <source>
        <strain evidence="4">DF5081</strain>
    </source>
</reference>
<keyword evidence="4" id="KW-1185">Reference proteome</keyword>
<feature type="compositionally biased region" description="Basic and acidic residues" evidence="1">
    <location>
        <begin position="60"/>
        <end position="70"/>
    </location>
</feature>
<feature type="compositionally biased region" description="Basic and acidic residues" evidence="1">
    <location>
        <begin position="220"/>
        <end position="236"/>
    </location>
</feature>
<dbReference type="EnsemblMetazoa" id="CJA06240.1">
    <property type="protein sequence ID" value="CJA06240.1"/>
    <property type="gene ID" value="WBGene00125444"/>
</dbReference>
<evidence type="ECO:0000256" key="1">
    <source>
        <dbReference type="SAM" id="MobiDB-lite"/>
    </source>
</evidence>
<evidence type="ECO:0000313" key="3">
    <source>
        <dbReference type="EnsemblMetazoa" id="CJA06240.1"/>
    </source>
</evidence>
<evidence type="ECO:0000313" key="4">
    <source>
        <dbReference type="Proteomes" id="UP000005237"/>
    </source>
</evidence>
<accession>A0A8R1DLM6</accession>
<dbReference type="Proteomes" id="UP000005237">
    <property type="component" value="Unassembled WGS sequence"/>
</dbReference>
<dbReference type="AlphaFoldDB" id="A0A8R1DLM6"/>
<reference evidence="3" key="2">
    <citation type="submission" date="2022-06" db="UniProtKB">
        <authorList>
            <consortium name="EnsemblMetazoa"/>
        </authorList>
    </citation>
    <scope>IDENTIFICATION</scope>
    <source>
        <strain evidence="3">DF5081</strain>
    </source>
</reference>
<proteinExistence type="predicted"/>
<name>A0A8R1DLM6_CAEJA</name>
<feature type="compositionally biased region" description="Basic residues" evidence="1">
    <location>
        <begin position="184"/>
        <end position="194"/>
    </location>
</feature>
<sequence>MLITIVISMLFAISCQTILSFCAKKSDTVKKIQSGTAVATPSPLPNAPAAAPTPIAVSTKVDREERDSTRTKLGNRKGSLTKEPDSVDDAFKEMAAKLANKAKPDKTLGESLMCEDDENPMANFCMPERPVVELRDKFDGAKLANIVEMEKKPTKVGRITPVGGPATAREMSVARTVSSDKGQNKKAKSKKSRSKREGDVQLQKTQSAQKDDEPPAANVDIDRTQDLSKDVDEENVKTQATTNTMPTMRPRGASIMQDPK</sequence>
<feature type="chain" id="PRO_5035809398" evidence="2">
    <location>
        <begin position="18"/>
        <end position="260"/>
    </location>
</feature>
<feature type="signal peptide" evidence="2">
    <location>
        <begin position="1"/>
        <end position="17"/>
    </location>
</feature>
<feature type="compositionally biased region" description="Polar residues" evidence="1">
    <location>
        <begin position="237"/>
        <end position="246"/>
    </location>
</feature>
<protein>
    <submittedName>
        <fullName evidence="3">Uncharacterized protein</fullName>
    </submittedName>
</protein>